<sequence>MKRGMKMLTKIIYKNFRSNLKNYILFFLSNIVAIMELFVFRGLKEIVLQIVKDTETAFLFRIDFTMALGMISVITIMLMAYAMIYYLKSRIRDYGLFIMMGMHKREVFSLMLIEYVLGWVFSSILGLILGTGILYGIQFLLHKIAPLYFVRIVTANLNIYVYSIKFSIGIMIFTFFAVIVWIENHNLSSLIQAEEKIQKCPQKGYWTIAVIIGIILSVIAWFMFPSYEEVHYDAYFIWIIGGFLILTFGMGVLLEEIKKHEQFFYLKNVLQINQFSSKYQNNLMLLLMFFVIHFFALTYISTEISSLLPIEHYKAKNYPYDMLWMASTSEQKYIDSLAAKTKITEIPMMRVTSVSRDQQIGISESYYNKLTGKTLHLKNKQIVVAMQDQNHPNRIVKDRTFQENYRIMYTGRYSDDKSEELHSIVVKGKRNENSAQSKRHLYKIKKMYTENVIGQYTTNRWSESLIIFSDKYFEKEYKRIEQTKNEPSKLILIKFNQENKRNLWKEIRTYSTKHGTKIINDGNEQNIIYYTESFVKTQQTLLMFRLLSKVFILTALFLNSIFIMEIKVESEIPSYKKKQEFLRCMGMQKKERKALYLLEMQSVGMISLAAGIFMSVIHFIACLLRMEKAGEVNKWNFTKYWLVACLGYIALELLVQRGFALYITRKIEGGLKDEEKCIRS</sequence>
<keyword evidence="3 6" id="KW-0812">Transmembrane</keyword>
<evidence type="ECO:0000256" key="1">
    <source>
        <dbReference type="ARBA" id="ARBA00004651"/>
    </source>
</evidence>
<comment type="subcellular location">
    <subcellularLocation>
        <location evidence="1">Cell membrane</location>
        <topology evidence="1">Multi-pass membrane protein</topology>
    </subcellularLocation>
</comment>
<feature type="transmembrane region" description="Helical" evidence="6">
    <location>
        <begin position="60"/>
        <end position="87"/>
    </location>
</feature>
<evidence type="ECO:0000313" key="8">
    <source>
        <dbReference type="EMBL" id="EDM63946.1"/>
    </source>
</evidence>
<dbReference type="Proteomes" id="UP000004016">
    <property type="component" value="Unassembled WGS sequence"/>
</dbReference>
<name>A6BEA7_9FIRM</name>
<dbReference type="InterPro" id="IPR003838">
    <property type="entry name" value="ABC3_permease_C"/>
</dbReference>
<dbReference type="GO" id="GO:0005886">
    <property type="term" value="C:plasma membrane"/>
    <property type="evidence" value="ECO:0007669"/>
    <property type="project" value="UniProtKB-SubCell"/>
</dbReference>
<dbReference type="eggNOG" id="COG0577">
    <property type="taxonomic scope" value="Bacteria"/>
</dbReference>
<feature type="transmembrane region" description="Helical" evidence="6">
    <location>
        <begin position="283"/>
        <end position="300"/>
    </location>
</feature>
<evidence type="ECO:0000256" key="3">
    <source>
        <dbReference type="ARBA" id="ARBA00022692"/>
    </source>
</evidence>
<feature type="transmembrane region" description="Helical" evidence="6">
    <location>
        <begin position="546"/>
        <end position="568"/>
    </location>
</feature>
<dbReference type="PANTHER" id="PTHR46795">
    <property type="entry name" value="ABC TRANSPORTER PERMEASE-RELATED-RELATED"/>
    <property type="match status" value="1"/>
</dbReference>
<comment type="caution">
    <text evidence="8">The sequence shown here is derived from an EMBL/GenBank/DDBJ whole genome shotgun (WGS) entry which is preliminary data.</text>
</comment>
<dbReference type="PANTHER" id="PTHR46795:SF3">
    <property type="entry name" value="ABC TRANSPORTER PERMEASE"/>
    <property type="match status" value="1"/>
</dbReference>
<feature type="transmembrane region" description="Helical" evidence="6">
    <location>
        <begin position="20"/>
        <end position="40"/>
    </location>
</feature>
<proteinExistence type="predicted"/>
<organism evidence="8 9">
    <name type="scientific">Dorea longicatena DSM 13814</name>
    <dbReference type="NCBI Taxonomy" id="411462"/>
    <lineage>
        <taxon>Bacteria</taxon>
        <taxon>Bacillati</taxon>
        <taxon>Bacillota</taxon>
        <taxon>Clostridia</taxon>
        <taxon>Lachnospirales</taxon>
        <taxon>Lachnospiraceae</taxon>
        <taxon>Dorea</taxon>
    </lineage>
</organism>
<dbReference type="Pfam" id="PF02687">
    <property type="entry name" value="FtsX"/>
    <property type="match status" value="1"/>
</dbReference>
<feature type="transmembrane region" description="Helical" evidence="6">
    <location>
        <begin position="108"/>
        <end position="137"/>
    </location>
</feature>
<feature type="transmembrane region" description="Helical" evidence="6">
    <location>
        <begin position="640"/>
        <end position="663"/>
    </location>
</feature>
<evidence type="ECO:0000313" key="9">
    <source>
        <dbReference type="Proteomes" id="UP000004016"/>
    </source>
</evidence>
<feature type="transmembrane region" description="Helical" evidence="6">
    <location>
        <begin position="235"/>
        <end position="254"/>
    </location>
</feature>
<dbReference type="HOGENOM" id="CLU_015487_0_0_9"/>
<evidence type="ECO:0000256" key="2">
    <source>
        <dbReference type="ARBA" id="ARBA00022475"/>
    </source>
</evidence>
<dbReference type="InterPro" id="IPR052536">
    <property type="entry name" value="ABC-4_Integral_Memb_Prot"/>
</dbReference>
<evidence type="ECO:0000259" key="7">
    <source>
        <dbReference type="Pfam" id="PF02687"/>
    </source>
</evidence>
<keyword evidence="4 6" id="KW-1133">Transmembrane helix</keyword>
<gene>
    <name evidence="8" type="ORF">DORLON_00623</name>
</gene>
<reference evidence="8 9" key="1">
    <citation type="submission" date="2007-03" db="EMBL/GenBank/DDBJ databases">
        <authorList>
            <person name="Fulton L."/>
            <person name="Clifton S."/>
            <person name="Fulton B."/>
            <person name="Xu J."/>
            <person name="Minx P."/>
            <person name="Pepin K.H."/>
            <person name="Johnson M."/>
            <person name="Thiruvilangam P."/>
            <person name="Bhonagiri V."/>
            <person name="Nash W.E."/>
            <person name="Mardis E.R."/>
            <person name="Wilson R.K."/>
        </authorList>
    </citation>
    <scope>NUCLEOTIDE SEQUENCE [LARGE SCALE GENOMIC DNA]</scope>
    <source>
        <strain evidence="8 9">DSM 13814</strain>
    </source>
</reference>
<evidence type="ECO:0000256" key="4">
    <source>
        <dbReference type="ARBA" id="ARBA00022989"/>
    </source>
</evidence>
<dbReference type="AlphaFoldDB" id="A6BEA7"/>
<feature type="transmembrane region" description="Helical" evidence="6">
    <location>
        <begin position="203"/>
        <end position="223"/>
    </location>
</feature>
<feature type="domain" description="ABC3 transporter permease C-terminal" evidence="7">
    <location>
        <begin position="66"/>
        <end position="179"/>
    </location>
</feature>
<dbReference type="EMBL" id="AAXB02000002">
    <property type="protein sequence ID" value="EDM63946.1"/>
    <property type="molecule type" value="Genomic_DNA"/>
</dbReference>
<protein>
    <recommendedName>
        <fullName evidence="7">ABC3 transporter permease C-terminal domain-containing protein</fullName>
    </recommendedName>
</protein>
<evidence type="ECO:0000256" key="5">
    <source>
        <dbReference type="ARBA" id="ARBA00023136"/>
    </source>
</evidence>
<keyword evidence="5 6" id="KW-0472">Membrane</keyword>
<feature type="transmembrane region" description="Helical" evidence="6">
    <location>
        <begin position="157"/>
        <end position="182"/>
    </location>
</feature>
<keyword evidence="2" id="KW-1003">Cell membrane</keyword>
<feature type="transmembrane region" description="Helical" evidence="6">
    <location>
        <begin position="595"/>
        <end position="620"/>
    </location>
</feature>
<reference evidence="8 9" key="2">
    <citation type="submission" date="2007-04" db="EMBL/GenBank/DDBJ databases">
        <title>Draft genome sequence of Dorea longicatena (DSM 13814).</title>
        <authorList>
            <person name="Sudarsanam P."/>
            <person name="Ley R."/>
            <person name="Guruge J."/>
            <person name="Turnbaugh P.J."/>
            <person name="Mahowald M."/>
            <person name="Liep D."/>
            <person name="Gordon J."/>
        </authorList>
    </citation>
    <scope>NUCLEOTIDE SEQUENCE [LARGE SCALE GENOMIC DNA]</scope>
    <source>
        <strain evidence="8 9">DSM 13814</strain>
    </source>
</reference>
<accession>A6BEA7</accession>
<evidence type="ECO:0000256" key="6">
    <source>
        <dbReference type="SAM" id="Phobius"/>
    </source>
</evidence>